<dbReference type="InterPro" id="IPR043502">
    <property type="entry name" value="DNA/RNA_pol_sf"/>
</dbReference>
<evidence type="ECO:0000256" key="1">
    <source>
        <dbReference type="SAM" id="MobiDB-lite"/>
    </source>
</evidence>
<feature type="compositionally biased region" description="Acidic residues" evidence="1">
    <location>
        <begin position="117"/>
        <end position="130"/>
    </location>
</feature>
<dbReference type="AlphaFoldDB" id="A0A183BIX8"/>
<feature type="region of interest" description="Disordered" evidence="1">
    <location>
        <begin position="116"/>
        <end position="181"/>
    </location>
</feature>
<evidence type="ECO:0000313" key="3">
    <source>
        <dbReference type="WBParaSite" id="GPLIN_000055700"/>
    </source>
</evidence>
<feature type="compositionally biased region" description="Basic residues" evidence="1">
    <location>
        <begin position="163"/>
        <end position="172"/>
    </location>
</feature>
<sequence>MPAPKNVKKLQSFLGMVGYYGKFIPSMATISELENCSGHTVYPYKSGSITHAPRRIIRRAMEKPKGNVQRKTLSKEPRWFEVDGRPNYKPNIAALFLVRTARGIWKRHLDQLKADETAVDNESGEDEETDSNGSVIEGTGLEVGASPNRNIRTVDQTEAPRQQLRRTTRQGKPRIIFDPIR</sequence>
<dbReference type="WBParaSite" id="GPLIN_000055700">
    <property type="protein sequence ID" value="GPLIN_000055700"/>
    <property type="gene ID" value="GPLIN_000055700"/>
</dbReference>
<organism evidence="2 3">
    <name type="scientific">Globodera pallida</name>
    <name type="common">Potato cyst nematode worm</name>
    <name type="synonym">Heterodera pallida</name>
    <dbReference type="NCBI Taxonomy" id="36090"/>
    <lineage>
        <taxon>Eukaryota</taxon>
        <taxon>Metazoa</taxon>
        <taxon>Ecdysozoa</taxon>
        <taxon>Nematoda</taxon>
        <taxon>Chromadorea</taxon>
        <taxon>Rhabditida</taxon>
        <taxon>Tylenchina</taxon>
        <taxon>Tylenchomorpha</taxon>
        <taxon>Tylenchoidea</taxon>
        <taxon>Heteroderidae</taxon>
        <taxon>Heteroderinae</taxon>
        <taxon>Globodera</taxon>
    </lineage>
</organism>
<protein>
    <submittedName>
        <fullName evidence="3">Integrase core domain containing protein</fullName>
    </submittedName>
</protein>
<proteinExistence type="predicted"/>
<feature type="compositionally biased region" description="Polar residues" evidence="1">
    <location>
        <begin position="147"/>
        <end position="160"/>
    </location>
</feature>
<reference evidence="3" key="2">
    <citation type="submission" date="2016-06" db="UniProtKB">
        <authorList>
            <consortium name="WormBaseParasite"/>
        </authorList>
    </citation>
    <scope>IDENTIFICATION</scope>
</reference>
<name>A0A183BIX8_GLOPA</name>
<dbReference type="SUPFAM" id="SSF56672">
    <property type="entry name" value="DNA/RNA polymerases"/>
    <property type="match status" value="1"/>
</dbReference>
<evidence type="ECO:0000313" key="2">
    <source>
        <dbReference type="Proteomes" id="UP000050741"/>
    </source>
</evidence>
<reference evidence="2" key="1">
    <citation type="submission" date="2014-05" db="EMBL/GenBank/DDBJ databases">
        <title>The genome and life-stage specific transcriptomes of Globodera pallida elucidate key aspects of plant parasitism by a cyst nematode.</title>
        <authorList>
            <person name="Cotton J.A."/>
            <person name="Lilley C.J."/>
            <person name="Jones L.M."/>
            <person name="Kikuchi T."/>
            <person name="Reid A.J."/>
            <person name="Thorpe P."/>
            <person name="Tsai I.J."/>
            <person name="Beasley H."/>
            <person name="Blok V."/>
            <person name="Cock P.J.A."/>
            <person name="Van den Akker S.E."/>
            <person name="Holroyd N."/>
            <person name="Hunt M."/>
            <person name="Mantelin S."/>
            <person name="Naghra H."/>
            <person name="Pain A."/>
            <person name="Palomares-Rius J.E."/>
            <person name="Zarowiecki M."/>
            <person name="Berriman M."/>
            <person name="Jones J.T."/>
            <person name="Urwin P.E."/>
        </authorList>
    </citation>
    <scope>NUCLEOTIDE SEQUENCE [LARGE SCALE GENOMIC DNA]</scope>
    <source>
        <strain evidence="2">Lindley</strain>
    </source>
</reference>
<dbReference type="Proteomes" id="UP000050741">
    <property type="component" value="Unassembled WGS sequence"/>
</dbReference>
<dbReference type="Gene3D" id="3.30.70.270">
    <property type="match status" value="1"/>
</dbReference>
<accession>A0A183BIX8</accession>
<keyword evidence="2" id="KW-1185">Reference proteome</keyword>
<dbReference type="InterPro" id="IPR043128">
    <property type="entry name" value="Rev_trsase/Diguanyl_cyclase"/>
</dbReference>